<reference evidence="1 2" key="1">
    <citation type="submission" date="2024-03" db="EMBL/GenBank/DDBJ databases">
        <title>High-quality draft genome sequencing of Tistrella sp. BH-R2-4.</title>
        <authorList>
            <person name="Dong C."/>
        </authorList>
    </citation>
    <scope>NUCLEOTIDE SEQUENCE [LARGE SCALE GENOMIC DNA]</scope>
    <source>
        <strain evidence="1 2">BH-R2-4</strain>
    </source>
</reference>
<evidence type="ECO:0000313" key="2">
    <source>
        <dbReference type="Proteomes" id="UP001413721"/>
    </source>
</evidence>
<gene>
    <name evidence="1" type="ORF">WG926_10355</name>
</gene>
<comment type="caution">
    <text evidence="1">The sequence shown here is derived from an EMBL/GenBank/DDBJ whole genome shotgun (WGS) entry which is preliminary data.</text>
</comment>
<sequence>MVYLQLAHVWHFSPYTLRRLFAKHGFVQIAGDNYIHALFQKTDRPIDLGPQPTVAEVIAKLRGTERLRAVYPIQLLRAIKRTVRG</sequence>
<accession>A0ABU9YIS0</accession>
<proteinExistence type="predicted"/>
<dbReference type="EMBL" id="JBBKTW010000003">
    <property type="protein sequence ID" value="MEN2988704.1"/>
    <property type="molecule type" value="Genomic_DNA"/>
</dbReference>
<organism evidence="1 2">
    <name type="scientific">Tistrella arctica</name>
    <dbReference type="NCBI Taxonomy" id="3133430"/>
    <lineage>
        <taxon>Bacteria</taxon>
        <taxon>Pseudomonadati</taxon>
        <taxon>Pseudomonadota</taxon>
        <taxon>Alphaproteobacteria</taxon>
        <taxon>Geminicoccales</taxon>
        <taxon>Geminicoccaceae</taxon>
        <taxon>Tistrella</taxon>
    </lineage>
</organism>
<name>A0ABU9YIS0_9PROT</name>
<protein>
    <submittedName>
        <fullName evidence="1">Uncharacterized protein</fullName>
    </submittedName>
</protein>
<evidence type="ECO:0000313" key="1">
    <source>
        <dbReference type="EMBL" id="MEN2988704.1"/>
    </source>
</evidence>
<keyword evidence="2" id="KW-1185">Reference proteome</keyword>
<dbReference type="Proteomes" id="UP001413721">
    <property type="component" value="Unassembled WGS sequence"/>
</dbReference>
<dbReference type="RefSeq" id="WP_345937269.1">
    <property type="nucleotide sequence ID" value="NZ_JBBKTW010000003.1"/>
</dbReference>